<dbReference type="HOGENOM" id="CLU_2347773_0_0_1"/>
<dbReference type="AlphaFoldDB" id="U9U6G4"/>
<protein>
    <submittedName>
        <fullName evidence="1">Uncharacterized protein</fullName>
    </submittedName>
</protein>
<reference evidence="1" key="1">
    <citation type="submission" date="2013-07" db="EMBL/GenBank/DDBJ databases">
        <title>The genome of an arbuscular mycorrhizal fungus provides insights into the evolution of the oldest plant symbiosis.</title>
        <authorList>
            <consortium name="DOE Joint Genome Institute"/>
            <person name="Tisserant E."/>
            <person name="Malbreil M."/>
            <person name="Kuo A."/>
            <person name="Kohler A."/>
            <person name="Symeonidi A."/>
            <person name="Balestrini R."/>
            <person name="Charron P."/>
            <person name="Duensing N."/>
            <person name="Frei-dit-Frey N."/>
            <person name="Gianinazzi-Pearson V."/>
            <person name="Gilbert B."/>
            <person name="Handa Y."/>
            <person name="Hijri M."/>
            <person name="Kaul R."/>
            <person name="Kawaguchi M."/>
            <person name="Krajinski F."/>
            <person name="Lammers P."/>
            <person name="Lapierre D."/>
            <person name="Masclaux F.G."/>
            <person name="Murat C."/>
            <person name="Morin E."/>
            <person name="Ndikumana S."/>
            <person name="Pagni M."/>
            <person name="Petitpierre D."/>
            <person name="Requena N."/>
            <person name="Rosikiewicz P."/>
            <person name="Riley R."/>
            <person name="Saito K."/>
            <person name="San Clemente H."/>
            <person name="Shapiro H."/>
            <person name="van Tuinen D."/>
            <person name="Becard G."/>
            <person name="Bonfante P."/>
            <person name="Paszkowski U."/>
            <person name="Shachar-Hill Y."/>
            <person name="Young J.P."/>
            <person name="Sanders I.R."/>
            <person name="Henrissat B."/>
            <person name="Rensing S.A."/>
            <person name="Grigoriev I.V."/>
            <person name="Corradi N."/>
            <person name="Roux C."/>
            <person name="Martin F."/>
        </authorList>
    </citation>
    <scope>NUCLEOTIDE SEQUENCE</scope>
    <source>
        <strain evidence="1">DAOM 197198</strain>
    </source>
</reference>
<gene>
    <name evidence="1" type="ORF">GLOINDRAFT_23301</name>
</gene>
<name>U9U6G4_RHIID</name>
<dbReference type="EMBL" id="KI281455">
    <property type="protein sequence ID" value="ESA15970.1"/>
    <property type="molecule type" value="Genomic_DNA"/>
</dbReference>
<proteinExistence type="predicted"/>
<sequence>MQLFILYATVQAQNFFRHATIPLVIIRSFRICKTEGISLDTLALSFITPISPEPSEVPSAIAPVKVQVTTTLVQWIAADDDSSTFLWSIYSLKLSPI</sequence>
<organism evidence="1">
    <name type="scientific">Rhizophagus irregularis (strain DAOM 181602 / DAOM 197198 / MUCL 43194)</name>
    <name type="common">Arbuscular mycorrhizal fungus</name>
    <name type="synonym">Glomus intraradices</name>
    <dbReference type="NCBI Taxonomy" id="747089"/>
    <lineage>
        <taxon>Eukaryota</taxon>
        <taxon>Fungi</taxon>
        <taxon>Fungi incertae sedis</taxon>
        <taxon>Mucoromycota</taxon>
        <taxon>Glomeromycotina</taxon>
        <taxon>Glomeromycetes</taxon>
        <taxon>Glomerales</taxon>
        <taxon>Glomeraceae</taxon>
        <taxon>Rhizophagus</taxon>
    </lineage>
</organism>
<accession>U9U6G4</accession>
<evidence type="ECO:0000313" key="1">
    <source>
        <dbReference type="EMBL" id="ESA15970.1"/>
    </source>
</evidence>